<evidence type="ECO:0000256" key="1">
    <source>
        <dbReference type="SAM" id="MobiDB-lite"/>
    </source>
</evidence>
<accession>A0A9N8V4G0</accession>
<proteinExistence type="predicted"/>
<keyword evidence="3" id="KW-1185">Reference proteome</keyword>
<comment type="caution">
    <text evidence="2">The sequence shown here is derived from an EMBL/GenBank/DDBJ whole genome shotgun (WGS) entry which is preliminary data.</text>
</comment>
<sequence>MPKEPAITKQAINCRCKNLSDILTEKESTIAQKDHTIAQKDNIIEQKDNIIAEKNDKIAEQKKTIDYDYKHFVSPPTQSDLRPHGFHYREGNITGNDNNQPTPNDVRSYEHHYSEGSTNIIPPYTADLGLVHSSSSNNLNNNQPTPNDHPNKYIHSVLPKIMNNFEPIRSSNIIGNEIRTPQTVTLTDLEIVHSDNNN</sequence>
<protein>
    <submittedName>
        <fullName evidence="2">1669_t:CDS:1</fullName>
    </submittedName>
</protein>
<reference evidence="2" key="1">
    <citation type="submission" date="2021-06" db="EMBL/GenBank/DDBJ databases">
        <authorList>
            <person name="Kallberg Y."/>
            <person name="Tangrot J."/>
            <person name="Rosling A."/>
        </authorList>
    </citation>
    <scope>NUCLEOTIDE SEQUENCE</scope>
    <source>
        <strain evidence="2">FL130A</strain>
    </source>
</reference>
<feature type="region of interest" description="Disordered" evidence="1">
    <location>
        <begin position="89"/>
        <end position="112"/>
    </location>
</feature>
<gene>
    <name evidence="2" type="ORF">ALEPTO_LOCUS428</name>
</gene>
<name>A0A9N8V4G0_9GLOM</name>
<organism evidence="2 3">
    <name type="scientific">Ambispora leptoticha</name>
    <dbReference type="NCBI Taxonomy" id="144679"/>
    <lineage>
        <taxon>Eukaryota</taxon>
        <taxon>Fungi</taxon>
        <taxon>Fungi incertae sedis</taxon>
        <taxon>Mucoromycota</taxon>
        <taxon>Glomeromycotina</taxon>
        <taxon>Glomeromycetes</taxon>
        <taxon>Archaeosporales</taxon>
        <taxon>Ambisporaceae</taxon>
        <taxon>Ambispora</taxon>
    </lineage>
</organism>
<evidence type="ECO:0000313" key="2">
    <source>
        <dbReference type="EMBL" id="CAG8442521.1"/>
    </source>
</evidence>
<evidence type="ECO:0000313" key="3">
    <source>
        <dbReference type="Proteomes" id="UP000789508"/>
    </source>
</evidence>
<dbReference type="Proteomes" id="UP000789508">
    <property type="component" value="Unassembled WGS sequence"/>
</dbReference>
<feature type="compositionally biased region" description="Polar residues" evidence="1">
    <location>
        <begin position="93"/>
        <end position="105"/>
    </location>
</feature>
<dbReference type="OrthoDB" id="3561697at2759"/>
<dbReference type="EMBL" id="CAJVPS010000025">
    <property type="protein sequence ID" value="CAG8442521.1"/>
    <property type="molecule type" value="Genomic_DNA"/>
</dbReference>
<dbReference type="AlphaFoldDB" id="A0A9N8V4G0"/>